<sequence>MGGTGKTTLAKELGKELKKSEQFAHVIDTTVSFTPDIKKIQDDIAGPLGLKLENCNDSDRPKKLWSRLTNGEKILIIMDDVWDRDPPLDFDVIGIPKRDNHKGCKVLITTRSKRILNKMSCDKKVELEILSDEDAWIMFKRYVGINNISSKNLISKGHKITKECKGLPVAIAVIASSLNGQQLRKHEWDATLKSLKKPVTMHGVDEDMAGIYKCLKFSYDYMKDEKAKRLFLLSSIFPEDKEISVEILTRLGIGTGLFGEDYGCYDDTRNQVVVAKNKLIDSCLLLDVGERHVKMHDLVRDAAQWIANKEIRGVNLSIKDQKLLVQKEINIKYLLCEGKDMDLFSCKFECSKLETLVADIDRDESQKCMEVPNSFFKNIVNLRVLYFTGNEEQPLSLPQSIQSLTNIRSLLVDKVDLGDISILGKLQSLETLDLVSCAINELPFEITKLGKFKLLNLDNCEIRRNNPFEVIEKCSSLEELYFIKSFNGFCREITIPELQRYRICNYWYIMNYSQSKYVNFCASDDASVFSEATFKYFMRTTEFLRLIGIKRGWRNLMPEIVPIGQGMDDLVELRLSCISQLQCLIDSIGSQVPSLLSKLVVLELDNMENLEELFNGSLSFDSLKNLEMLSMKQCKKFKRLFNCKLNLCNLKTLILEKCPMLVSLFPLMSRNLVQLEKLEIADCEELKNIIDIKREEESIEEIDDGDNNNKKHGSIFPKLKVLDIEGCHRLESILPFLSSQDFPVLEAILVRKCDALKYIFSQYQHVELKSLKKMLLCQLPNFIHIFPKCYASMSSSVNESYSTPRDGFKEQIELDPIKCNIFSWTYICCHGDKFGSSSTTRIPLVSRDQPQDYSIASVTLSPFSVIF</sequence>
<dbReference type="Pfam" id="PF23247">
    <property type="entry name" value="LRR_RPS2"/>
    <property type="match status" value="2"/>
</dbReference>
<keyword evidence="4" id="KW-0547">Nucleotide-binding</keyword>
<evidence type="ECO:0000259" key="7">
    <source>
        <dbReference type="Pfam" id="PF00931"/>
    </source>
</evidence>
<dbReference type="InterPro" id="IPR002182">
    <property type="entry name" value="NB-ARC"/>
</dbReference>
<accession>V5THC6</accession>
<keyword evidence="5" id="KW-0611">Plant defense</keyword>
<evidence type="ECO:0000256" key="6">
    <source>
        <dbReference type="ARBA" id="ARBA00022840"/>
    </source>
</evidence>
<dbReference type="Gene3D" id="1.10.10.10">
    <property type="entry name" value="Winged helix-like DNA-binding domain superfamily/Winged helix DNA-binding domain"/>
    <property type="match status" value="1"/>
</dbReference>
<dbReference type="InterPro" id="IPR057135">
    <property type="entry name" value="At4g27190-like_LRR"/>
</dbReference>
<name>V5THC6_CICAR</name>
<dbReference type="SUPFAM" id="SSF52058">
    <property type="entry name" value="L domain-like"/>
    <property type="match status" value="1"/>
</dbReference>
<dbReference type="InterPro" id="IPR032675">
    <property type="entry name" value="LRR_dom_sf"/>
</dbReference>
<dbReference type="PANTHER" id="PTHR33463:SF105">
    <property type="entry name" value="AND NB-ARC DOMAIN DISEASE RESISTANCE PROTEIN, PUTATIVE-RELATED"/>
    <property type="match status" value="1"/>
</dbReference>
<keyword evidence="2" id="KW-0433">Leucine-rich repeat</keyword>
<evidence type="ECO:0000256" key="5">
    <source>
        <dbReference type="ARBA" id="ARBA00022821"/>
    </source>
</evidence>
<feature type="domain" description="Disease resistance protein At4g27190-like leucine-rich repeats" evidence="8">
    <location>
        <begin position="713"/>
        <end position="788"/>
    </location>
</feature>
<comment type="similarity">
    <text evidence="1">Belongs to the disease resistance NB-LRR family.</text>
</comment>
<dbReference type="PANTHER" id="PTHR33463">
    <property type="entry name" value="NB-ARC DOMAIN-CONTAINING PROTEIN-RELATED"/>
    <property type="match status" value="1"/>
</dbReference>
<dbReference type="Gene3D" id="1.10.8.430">
    <property type="entry name" value="Helical domain of apoptotic protease-activating factors"/>
    <property type="match status" value="1"/>
</dbReference>
<evidence type="ECO:0000256" key="2">
    <source>
        <dbReference type="ARBA" id="ARBA00022614"/>
    </source>
</evidence>
<dbReference type="InterPro" id="IPR042197">
    <property type="entry name" value="Apaf_helical"/>
</dbReference>
<dbReference type="GO" id="GO:0005524">
    <property type="term" value="F:ATP binding"/>
    <property type="evidence" value="ECO:0007669"/>
    <property type="project" value="UniProtKB-KW"/>
</dbReference>
<dbReference type="InterPro" id="IPR027417">
    <property type="entry name" value="P-loop_NTPase"/>
</dbReference>
<dbReference type="InterPro" id="IPR050905">
    <property type="entry name" value="Plant_NBS-LRR"/>
</dbReference>
<evidence type="ECO:0000313" key="9">
    <source>
        <dbReference type="EMBL" id="AHB64360.1"/>
    </source>
</evidence>
<dbReference type="GO" id="GO:0006952">
    <property type="term" value="P:defense response"/>
    <property type="evidence" value="ECO:0007669"/>
    <property type="project" value="UniProtKB-KW"/>
</dbReference>
<evidence type="ECO:0000259" key="8">
    <source>
        <dbReference type="Pfam" id="PF23247"/>
    </source>
</evidence>
<evidence type="ECO:0000256" key="1">
    <source>
        <dbReference type="ARBA" id="ARBA00008894"/>
    </source>
</evidence>
<organism evidence="9">
    <name type="scientific">Cicer arietinum</name>
    <name type="common">Chickpea</name>
    <name type="synonym">Garbanzo</name>
    <dbReference type="NCBI Taxonomy" id="3827"/>
    <lineage>
        <taxon>Eukaryota</taxon>
        <taxon>Viridiplantae</taxon>
        <taxon>Streptophyta</taxon>
        <taxon>Embryophyta</taxon>
        <taxon>Tracheophyta</taxon>
        <taxon>Spermatophyta</taxon>
        <taxon>Magnoliopsida</taxon>
        <taxon>eudicotyledons</taxon>
        <taxon>Gunneridae</taxon>
        <taxon>Pentapetalae</taxon>
        <taxon>rosids</taxon>
        <taxon>fabids</taxon>
        <taxon>Fabales</taxon>
        <taxon>Fabaceae</taxon>
        <taxon>Papilionoideae</taxon>
        <taxon>50 kb inversion clade</taxon>
        <taxon>NPAAA clade</taxon>
        <taxon>Hologalegina</taxon>
        <taxon>IRL clade</taxon>
        <taxon>Cicereae</taxon>
        <taxon>Cicer</taxon>
    </lineage>
</organism>
<dbReference type="EMBL" id="KF438084">
    <property type="protein sequence ID" value="AHB64360.1"/>
    <property type="molecule type" value="Genomic_DNA"/>
</dbReference>
<protein>
    <submittedName>
        <fullName evidence="9">NBS-LRR protein</fullName>
    </submittedName>
</protein>
<dbReference type="Gene3D" id="3.40.50.300">
    <property type="entry name" value="P-loop containing nucleotide triphosphate hydrolases"/>
    <property type="match status" value="1"/>
</dbReference>
<feature type="domain" description="Disease resistance protein At4g27190-like leucine-rich repeats" evidence="8">
    <location>
        <begin position="646"/>
        <end position="698"/>
    </location>
</feature>
<proteinExistence type="inferred from homology"/>
<feature type="domain" description="NB-ARC" evidence="7">
    <location>
        <begin position="1"/>
        <end position="146"/>
    </location>
</feature>
<keyword evidence="6" id="KW-0067">ATP-binding</keyword>
<keyword evidence="3" id="KW-0677">Repeat</keyword>
<evidence type="ECO:0000256" key="4">
    <source>
        <dbReference type="ARBA" id="ARBA00022741"/>
    </source>
</evidence>
<dbReference type="Gene3D" id="3.80.10.10">
    <property type="entry name" value="Ribonuclease Inhibitor"/>
    <property type="match status" value="2"/>
</dbReference>
<dbReference type="PRINTS" id="PR00364">
    <property type="entry name" value="DISEASERSIST"/>
</dbReference>
<evidence type="ECO:0000256" key="3">
    <source>
        <dbReference type="ARBA" id="ARBA00022737"/>
    </source>
</evidence>
<dbReference type="GO" id="GO:0043531">
    <property type="term" value="F:ADP binding"/>
    <property type="evidence" value="ECO:0007669"/>
    <property type="project" value="InterPro"/>
</dbReference>
<reference evidence="9" key="1">
    <citation type="submission" date="2013-07" db="EMBL/GenBank/DDBJ databases">
        <title>Genome wide identification of nucleotide-binding site (NBS)- leucine-rich repeat (LRR) gene family in Cicer arietinum (Chickpea).</title>
        <authorList>
            <person name="Sharma R."/>
            <person name="Suresh C.G."/>
        </authorList>
    </citation>
    <scope>NUCLEOTIDE SEQUENCE</scope>
</reference>
<dbReference type="Pfam" id="PF00931">
    <property type="entry name" value="NB-ARC"/>
    <property type="match status" value="1"/>
</dbReference>
<dbReference type="AlphaFoldDB" id="V5THC6"/>
<dbReference type="SUPFAM" id="SSF52540">
    <property type="entry name" value="P-loop containing nucleoside triphosphate hydrolases"/>
    <property type="match status" value="1"/>
</dbReference>
<dbReference type="InterPro" id="IPR036388">
    <property type="entry name" value="WH-like_DNA-bd_sf"/>
</dbReference>